<dbReference type="Proteomes" id="UP000026915">
    <property type="component" value="Chromosome 10"/>
</dbReference>
<keyword evidence="2" id="KW-1185">Reference proteome</keyword>
<organism evidence="1 2">
    <name type="scientific">Theobroma cacao</name>
    <name type="common">Cacao</name>
    <name type="synonym">Cocoa</name>
    <dbReference type="NCBI Taxonomy" id="3641"/>
    <lineage>
        <taxon>Eukaryota</taxon>
        <taxon>Viridiplantae</taxon>
        <taxon>Streptophyta</taxon>
        <taxon>Embryophyta</taxon>
        <taxon>Tracheophyta</taxon>
        <taxon>Spermatophyta</taxon>
        <taxon>Magnoliopsida</taxon>
        <taxon>eudicotyledons</taxon>
        <taxon>Gunneridae</taxon>
        <taxon>Pentapetalae</taxon>
        <taxon>rosids</taxon>
        <taxon>malvids</taxon>
        <taxon>Malvales</taxon>
        <taxon>Malvaceae</taxon>
        <taxon>Byttnerioideae</taxon>
        <taxon>Theobroma</taxon>
    </lineage>
</organism>
<dbReference type="Gramene" id="EOY18060">
    <property type="protein sequence ID" value="EOY18060"/>
    <property type="gene ID" value="TCM_042717"/>
</dbReference>
<proteinExistence type="predicted"/>
<accession>A0A061FL63</accession>
<evidence type="ECO:0000313" key="1">
    <source>
        <dbReference type="EMBL" id="EOY18060.1"/>
    </source>
</evidence>
<dbReference type="EMBL" id="CM001888">
    <property type="protein sequence ID" value="EOY18060.1"/>
    <property type="molecule type" value="Genomic_DNA"/>
</dbReference>
<dbReference type="HOGENOM" id="CLU_2350877_0_0_1"/>
<evidence type="ECO:0000313" key="2">
    <source>
        <dbReference type="Proteomes" id="UP000026915"/>
    </source>
</evidence>
<protein>
    <submittedName>
        <fullName evidence="1">Uncharacterized protein</fullName>
    </submittedName>
</protein>
<dbReference type="AlphaFoldDB" id="A0A061FL63"/>
<sequence length="97" mass="11491">MTDWTSYNEFIARYNIDTVVSMVAFQQGWLLKLQVLGTQQLAQPAPVLWKQDEQLIFSSNNEQKTYRERLNRILSWDCRILEEDEEASQSQRLSEGY</sequence>
<dbReference type="InParanoid" id="A0A061FL63"/>
<name>A0A061FL63_THECC</name>
<reference evidence="1 2" key="1">
    <citation type="journal article" date="2013" name="Genome Biol.">
        <title>The genome sequence of the most widely cultivated cacao type and its use to identify candidate genes regulating pod color.</title>
        <authorList>
            <person name="Motamayor J.C."/>
            <person name="Mockaitis K."/>
            <person name="Schmutz J."/>
            <person name="Haiminen N."/>
            <person name="Iii D.L."/>
            <person name="Cornejo O."/>
            <person name="Findley S.D."/>
            <person name="Zheng P."/>
            <person name="Utro F."/>
            <person name="Royaert S."/>
            <person name="Saski C."/>
            <person name="Jenkins J."/>
            <person name="Podicheti R."/>
            <person name="Zhao M."/>
            <person name="Scheffler B.E."/>
            <person name="Stack J.C."/>
            <person name="Feltus F.A."/>
            <person name="Mustiga G.M."/>
            <person name="Amores F."/>
            <person name="Phillips W."/>
            <person name="Marelli J.P."/>
            <person name="May G.D."/>
            <person name="Shapiro H."/>
            <person name="Ma J."/>
            <person name="Bustamante C.D."/>
            <person name="Schnell R.J."/>
            <person name="Main D."/>
            <person name="Gilbert D."/>
            <person name="Parida L."/>
            <person name="Kuhn D.N."/>
        </authorList>
    </citation>
    <scope>NUCLEOTIDE SEQUENCE [LARGE SCALE GENOMIC DNA]</scope>
    <source>
        <strain evidence="2">cv. Matina 1-6</strain>
    </source>
</reference>
<gene>
    <name evidence="1" type="ORF">TCM_042717</name>
</gene>